<accession>A0A0E9U506</accession>
<evidence type="ECO:0000313" key="1">
    <source>
        <dbReference type="EMBL" id="JAH60053.1"/>
    </source>
</evidence>
<sequence length="29" mass="3200">MGLKGSKSMLTFSPFLPLSLWCHSTPPVH</sequence>
<protein>
    <submittedName>
        <fullName evidence="1">Uncharacterized protein</fullName>
    </submittedName>
</protein>
<dbReference type="AlphaFoldDB" id="A0A0E9U506"/>
<name>A0A0E9U506_ANGAN</name>
<reference evidence="1" key="2">
    <citation type="journal article" date="2015" name="Fish Shellfish Immunol.">
        <title>Early steps in the European eel (Anguilla anguilla)-Vibrio vulnificus interaction in the gills: Role of the RtxA13 toxin.</title>
        <authorList>
            <person name="Callol A."/>
            <person name="Pajuelo D."/>
            <person name="Ebbesson L."/>
            <person name="Teles M."/>
            <person name="MacKenzie S."/>
            <person name="Amaro C."/>
        </authorList>
    </citation>
    <scope>NUCLEOTIDE SEQUENCE</scope>
</reference>
<reference evidence="1" key="1">
    <citation type="submission" date="2014-11" db="EMBL/GenBank/DDBJ databases">
        <authorList>
            <person name="Amaro Gonzalez C."/>
        </authorList>
    </citation>
    <scope>NUCLEOTIDE SEQUENCE</scope>
</reference>
<proteinExistence type="predicted"/>
<dbReference type="EMBL" id="GBXM01048524">
    <property type="protein sequence ID" value="JAH60053.1"/>
    <property type="molecule type" value="Transcribed_RNA"/>
</dbReference>
<organism evidence="1">
    <name type="scientific">Anguilla anguilla</name>
    <name type="common">European freshwater eel</name>
    <name type="synonym">Muraena anguilla</name>
    <dbReference type="NCBI Taxonomy" id="7936"/>
    <lineage>
        <taxon>Eukaryota</taxon>
        <taxon>Metazoa</taxon>
        <taxon>Chordata</taxon>
        <taxon>Craniata</taxon>
        <taxon>Vertebrata</taxon>
        <taxon>Euteleostomi</taxon>
        <taxon>Actinopterygii</taxon>
        <taxon>Neopterygii</taxon>
        <taxon>Teleostei</taxon>
        <taxon>Anguilliformes</taxon>
        <taxon>Anguillidae</taxon>
        <taxon>Anguilla</taxon>
    </lineage>
</organism>